<sequence>MEKIETSLVETIETTDINSINKDLAEVVIDSVLDDGLLKDIPIVNIIVGLRNFGSKIHKGIFIKKVLTFLSNLESTTIRERQNFIQKIEKSETYNNKVGEALIMILEKCSDLEKPKIIGKLFKASIKEEIDYQTFLRLCSLIDRVHIPDLIHLKSIHNGQNINSVIKDELFRAGFLNRTEFGQVKIDGSNEYYINNYGKKFVELIL</sequence>
<organism evidence="1 2">
    <name type="scientific">Seonamhaeicola maritimus</name>
    <dbReference type="NCBI Taxonomy" id="2591822"/>
    <lineage>
        <taxon>Bacteria</taxon>
        <taxon>Pseudomonadati</taxon>
        <taxon>Bacteroidota</taxon>
        <taxon>Flavobacteriia</taxon>
        <taxon>Flavobacteriales</taxon>
        <taxon>Flavobacteriaceae</taxon>
    </lineage>
</organism>
<keyword evidence="2" id="KW-1185">Reference proteome</keyword>
<dbReference type="AlphaFoldDB" id="A0A5C7GHB2"/>
<reference evidence="1 2" key="1">
    <citation type="submission" date="2019-08" db="EMBL/GenBank/DDBJ databases">
        <title>Seonamhaeicola sediminis sp. nov., isolated from marine sediment.</title>
        <authorList>
            <person name="Cao W.R."/>
        </authorList>
    </citation>
    <scope>NUCLEOTIDE SEQUENCE [LARGE SCALE GENOMIC DNA]</scope>
    <source>
        <strain evidence="1 2">1505</strain>
    </source>
</reference>
<name>A0A5C7GHB2_9FLAO</name>
<dbReference type="Proteomes" id="UP000321080">
    <property type="component" value="Unassembled WGS sequence"/>
</dbReference>
<evidence type="ECO:0000313" key="2">
    <source>
        <dbReference type="Proteomes" id="UP000321080"/>
    </source>
</evidence>
<comment type="caution">
    <text evidence="1">The sequence shown here is derived from an EMBL/GenBank/DDBJ whole genome shotgun (WGS) entry which is preliminary data.</text>
</comment>
<dbReference type="EMBL" id="VRKQ01000010">
    <property type="protein sequence ID" value="TXG36978.1"/>
    <property type="molecule type" value="Genomic_DNA"/>
</dbReference>
<protein>
    <recommendedName>
        <fullName evidence="3">DUF4393 domain-containing protein</fullName>
    </recommendedName>
</protein>
<dbReference type="RefSeq" id="WP_147768051.1">
    <property type="nucleotide sequence ID" value="NZ_VRKQ01000010.1"/>
</dbReference>
<evidence type="ECO:0000313" key="1">
    <source>
        <dbReference type="EMBL" id="TXG36978.1"/>
    </source>
</evidence>
<dbReference type="OrthoDB" id="6398067at2"/>
<accession>A0A5C7GHB2</accession>
<proteinExistence type="predicted"/>
<gene>
    <name evidence="1" type="ORF">FUA22_10430</name>
</gene>
<evidence type="ECO:0008006" key="3">
    <source>
        <dbReference type="Google" id="ProtNLM"/>
    </source>
</evidence>